<evidence type="ECO:0000313" key="1">
    <source>
        <dbReference type="EMBL" id="PKR89656.1"/>
    </source>
</evidence>
<proteinExistence type="predicted"/>
<dbReference type="AlphaFoldDB" id="A0A2N3LYE2"/>
<comment type="caution">
    <text evidence="1">The sequence shown here is derived from an EMBL/GenBank/DDBJ whole genome shotgun (WGS) entry which is preliminary data.</text>
</comment>
<organism evidence="1 2">
    <name type="scientific">Pleomorphomonas diazotrophica</name>
    <dbReference type="NCBI Taxonomy" id="1166257"/>
    <lineage>
        <taxon>Bacteria</taxon>
        <taxon>Pseudomonadati</taxon>
        <taxon>Pseudomonadota</taxon>
        <taxon>Alphaproteobacteria</taxon>
        <taxon>Hyphomicrobiales</taxon>
        <taxon>Pleomorphomonadaceae</taxon>
        <taxon>Pleomorphomonas</taxon>
    </lineage>
</organism>
<dbReference type="RefSeq" id="WP_101288964.1">
    <property type="nucleotide sequence ID" value="NZ_FOUQ01000012.1"/>
</dbReference>
<accession>A0A2N3LYE2</accession>
<sequence>MPYQFTASRAITAFDQDCTLIVVIEMGQSTWLVTGLLPGVERQPLKKLGPDPDSLFALIDRWRQECCQSGRKIERLVVAYEAGRDGSGWRDGLATAVSRRMSSIQAAWLCPEIAAVRRQIVSTRPCSFGWYSVGFAANLAVTAWQQHLQLRTRTRSVRRADAKISSASVHATLSGALASVQCIK</sequence>
<gene>
    <name evidence="1" type="ORF">CXZ10_09860</name>
</gene>
<dbReference type="Proteomes" id="UP000233491">
    <property type="component" value="Unassembled WGS sequence"/>
</dbReference>
<keyword evidence="2" id="KW-1185">Reference proteome</keyword>
<dbReference type="OrthoDB" id="7459855at2"/>
<dbReference type="EMBL" id="PJNW01000005">
    <property type="protein sequence ID" value="PKR89656.1"/>
    <property type="molecule type" value="Genomic_DNA"/>
</dbReference>
<reference evidence="1 2" key="1">
    <citation type="submission" date="2017-12" db="EMBL/GenBank/DDBJ databases">
        <title>Anaerobic carbon monoxide metabolism by Pleomorphomonas carboxyditropha sp. nov., a new mesophilic hydrogenogenic carboxidotroph.</title>
        <authorList>
            <person name="Esquivel-Elizondo S."/>
            <person name="Krajmalnik-Brown R."/>
        </authorList>
    </citation>
    <scope>NUCLEOTIDE SEQUENCE [LARGE SCALE GENOMIC DNA]</scope>
    <source>
        <strain evidence="1 2">R5-392</strain>
    </source>
</reference>
<protein>
    <submittedName>
        <fullName evidence="1">Uncharacterized protein</fullName>
    </submittedName>
</protein>
<name>A0A2N3LYE2_9HYPH</name>
<evidence type="ECO:0000313" key="2">
    <source>
        <dbReference type="Proteomes" id="UP000233491"/>
    </source>
</evidence>